<evidence type="ECO:0000313" key="2">
    <source>
        <dbReference type="Proteomes" id="UP001420932"/>
    </source>
</evidence>
<dbReference type="Proteomes" id="UP001420932">
    <property type="component" value="Unassembled WGS sequence"/>
</dbReference>
<organism evidence="1 2">
    <name type="scientific">Stephania yunnanensis</name>
    <dbReference type="NCBI Taxonomy" id="152371"/>
    <lineage>
        <taxon>Eukaryota</taxon>
        <taxon>Viridiplantae</taxon>
        <taxon>Streptophyta</taxon>
        <taxon>Embryophyta</taxon>
        <taxon>Tracheophyta</taxon>
        <taxon>Spermatophyta</taxon>
        <taxon>Magnoliopsida</taxon>
        <taxon>Ranunculales</taxon>
        <taxon>Menispermaceae</taxon>
        <taxon>Menispermoideae</taxon>
        <taxon>Cissampelideae</taxon>
        <taxon>Stephania</taxon>
    </lineage>
</organism>
<evidence type="ECO:0000313" key="1">
    <source>
        <dbReference type="EMBL" id="KAK9128788.1"/>
    </source>
</evidence>
<dbReference type="AlphaFoldDB" id="A0AAP0J7A8"/>
<comment type="caution">
    <text evidence="1">The sequence shown here is derived from an EMBL/GenBank/DDBJ whole genome shotgun (WGS) entry which is preliminary data.</text>
</comment>
<dbReference type="EMBL" id="JBBNAF010000007">
    <property type="protein sequence ID" value="KAK9128788.1"/>
    <property type="molecule type" value="Genomic_DNA"/>
</dbReference>
<name>A0AAP0J7A8_9MAGN</name>
<reference evidence="1 2" key="1">
    <citation type="submission" date="2024-01" db="EMBL/GenBank/DDBJ databases">
        <title>Genome assemblies of Stephania.</title>
        <authorList>
            <person name="Yang L."/>
        </authorList>
    </citation>
    <scope>NUCLEOTIDE SEQUENCE [LARGE SCALE GENOMIC DNA]</scope>
    <source>
        <strain evidence="1">YNDBR</strain>
        <tissue evidence="1">Leaf</tissue>
    </source>
</reference>
<protein>
    <submittedName>
        <fullName evidence="1">Uncharacterized protein</fullName>
    </submittedName>
</protein>
<keyword evidence="2" id="KW-1185">Reference proteome</keyword>
<sequence length="52" mass="5979">MSSSINQALSLSLSDLRKCMEAEKHCVRLRTVSKPYSGLYYLWNYLCTCICV</sequence>
<accession>A0AAP0J7A8</accession>
<proteinExistence type="predicted"/>
<gene>
    <name evidence="1" type="ORF">Syun_017585</name>
</gene>